<proteinExistence type="predicted"/>
<evidence type="ECO:0000259" key="2">
    <source>
        <dbReference type="Pfam" id="PF26640"/>
    </source>
</evidence>
<dbReference type="Proteomes" id="UP000077248">
    <property type="component" value="Unassembled WGS sequence"/>
</dbReference>
<keyword evidence="4" id="KW-1185">Reference proteome</keyword>
<dbReference type="KEGG" id="aalt:CC77DRAFT_1035204"/>
<dbReference type="PANTHER" id="PTHR10622">
    <property type="entry name" value="HET DOMAIN-CONTAINING PROTEIN"/>
    <property type="match status" value="1"/>
</dbReference>
<organism evidence="3 4">
    <name type="scientific">Alternaria alternata</name>
    <name type="common">Alternaria rot fungus</name>
    <name type="synonym">Torula alternata</name>
    <dbReference type="NCBI Taxonomy" id="5599"/>
    <lineage>
        <taxon>Eukaryota</taxon>
        <taxon>Fungi</taxon>
        <taxon>Dikarya</taxon>
        <taxon>Ascomycota</taxon>
        <taxon>Pezizomycotina</taxon>
        <taxon>Dothideomycetes</taxon>
        <taxon>Pleosporomycetidae</taxon>
        <taxon>Pleosporales</taxon>
        <taxon>Pleosporineae</taxon>
        <taxon>Pleosporaceae</taxon>
        <taxon>Alternaria</taxon>
        <taxon>Alternaria sect. Alternaria</taxon>
        <taxon>Alternaria alternata complex</taxon>
    </lineage>
</organism>
<dbReference type="Pfam" id="PF26640">
    <property type="entry name" value="DUF8212"/>
    <property type="match status" value="1"/>
</dbReference>
<dbReference type="InterPro" id="IPR058525">
    <property type="entry name" value="DUF8212"/>
</dbReference>
<dbReference type="InterPro" id="IPR010730">
    <property type="entry name" value="HET"/>
</dbReference>
<dbReference type="EMBL" id="KV441496">
    <property type="protein sequence ID" value="OAG14921.1"/>
    <property type="molecule type" value="Genomic_DNA"/>
</dbReference>
<dbReference type="VEuPathDB" id="FungiDB:CC77DRAFT_1035204"/>
<dbReference type="PANTHER" id="PTHR10622:SF12">
    <property type="entry name" value="HET DOMAIN-CONTAINING PROTEIN"/>
    <property type="match status" value="1"/>
</dbReference>
<evidence type="ECO:0000259" key="1">
    <source>
        <dbReference type="Pfam" id="PF06985"/>
    </source>
</evidence>
<dbReference type="AlphaFoldDB" id="A0A177D6G2"/>
<gene>
    <name evidence="3" type="ORF">CC77DRAFT_1035204</name>
</gene>
<feature type="domain" description="DUF8212" evidence="2">
    <location>
        <begin position="216"/>
        <end position="239"/>
    </location>
</feature>
<protein>
    <submittedName>
        <fullName evidence="3">HET-domain-containing protein</fullName>
    </submittedName>
</protein>
<feature type="domain" description="Heterokaryon incompatibility" evidence="1">
    <location>
        <begin position="22"/>
        <end position="114"/>
    </location>
</feature>
<dbReference type="OMA" id="ERSEICY"/>
<evidence type="ECO:0000313" key="4">
    <source>
        <dbReference type="Proteomes" id="UP000077248"/>
    </source>
</evidence>
<dbReference type="Pfam" id="PF06985">
    <property type="entry name" value="HET"/>
    <property type="match status" value="1"/>
</dbReference>
<sequence>MRLLHAKTLEFEVLHDNEIPRYLILSHTWGIEEISYQEMRFLQQHHALPDSLKSDTTIQKAAKLAREKGLKYIWIDTCCIGKSSSAELQEAINSMYRWYQQSCFCMVHLEDADSVRDPDSVLHRRYDIATILRTSRWITRGWTLQELIAPKALAFYDQDFSLIGSKSMFCPTIAEVTGIPLSVLRTGDLNQASVAQKILMGLFGIHMPMLYGEGDNAFRQLQEEIMRRTPDDSIFAWKAPDGCGTIQSSPFRWVR</sequence>
<reference evidence="3 4" key="1">
    <citation type="submission" date="2016-05" db="EMBL/GenBank/DDBJ databases">
        <title>Comparative analysis of secretome profiles of manganese(II)-oxidizing ascomycete fungi.</title>
        <authorList>
            <consortium name="DOE Joint Genome Institute"/>
            <person name="Zeiner C.A."/>
            <person name="Purvine S.O."/>
            <person name="Zink E.M."/>
            <person name="Wu S."/>
            <person name="Pasa-Tolic L."/>
            <person name="Chaput D.L."/>
            <person name="Haridas S."/>
            <person name="Grigoriev I.V."/>
            <person name="Santelli C.M."/>
            <person name="Hansel C.M."/>
        </authorList>
    </citation>
    <scope>NUCLEOTIDE SEQUENCE [LARGE SCALE GENOMIC DNA]</scope>
    <source>
        <strain evidence="3 4">SRC1lrK2f</strain>
    </source>
</reference>
<evidence type="ECO:0000313" key="3">
    <source>
        <dbReference type="EMBL" id="OAG14921.1"/>
    </source>
</evidence>
<name>A0A177D6G2_ALTAL</name>
<accession>A0A177D6G2</accession>
<dbReference type="RefSeq" id="XP_018380342.1">
    <property type="nucleotide sequence ID" value="XM_018526923.1"/>
</dbReference>
<dbReference type="GeneID" id="29112517"/>